<dbReference type="Proteomes" id="UP000437068">
    <property type="component" value="Unassembled WGS sequence"/>
</dbReference>
<dbReference type="Proteomes" id="UP000429523">
    <property type="component" value="Unassembled WGS sequence"/>
</dbReference>
<accession>A0A6A4ADQ1</accession>
<evidence type="ECO:0000313" key="10">
    <source>
        <dbReference type="Proteomes" id="UP000433483"/>
    </source>
</evidence>
<dbReference type="Proteomes" id="UP000476176">
    <property type="component" value="Unassembled WGS sequence"/>
</dbReference>
<dbReference type="Proteomes" id="UP000488956">
    <property type="component" value="Unassembled WGS sequence"/>
</dbReference>
<evidence type="ECO:0000313" key="9">
    <source>
        <dbReference type="Proteomes" id="UP000429523"/>
    </source>
</evidence>
<dbReference type="Proteomes" id="UP000460718">
    <property type="component" value="Unassembled WGS sequence"/>
</dbReference>
<proteinExistence type="predicted"/>
<evidence type="ECO:0000313" key="8">
    <source>
        <dbReference type="EMBL" id="KAE9254109.1"/>
    </source>
</evidence>
<evidence type="ECO:0000313" key="2">
    <source>
        <dbReference type="EMBL" id="KAE8951245.1"/>
    </source>
</evidence>
<dbReference type="Proteomes" id="UP000433483">
    <property type="component" value="Unassembled WGS sequence"/>
</dbReference>
<dbReference type="EMBL" id="QXGA01012415">
    <property type="protein sequence ID" value="KAE9053724.1"/>
    <property type="molecule type" value="Genomic_DNA"/>
</dbReference>
<dbReference type="EMBL" id="QXGB01011549">
    <property type="protein sequence ID" value="KAE9147781.1"/>
    <property type="molecule type" value="Genomic_DNA"/>
</dbReference>
<evidence type="ECO:0000313" key="6">
    <source>
        <dbReference type="EMBL" id="KAE9147781.1"/>
    </source>
</evidence>
<dbReference type="Proteomes" id="UP000440732">
    <property type="component" value="Unassembled WGS sequence"/>
</dbReference>
<dbReference type="EMBL" id="QXFZ01011331">
    <property type="protein sequence ID" value="KAE9053270.1"/>
    <property type="molecule type" value="Genomic_DNA"/>
</dbReference>
<reference evidence="9 10" key="1">
    <citation type="submission" date="2018-08" db="EMBL/GenBank/DDBJ databases">
        <title>Genomic investigation of the strawberry pathogen Phytophthora fragariae indicates pathogenicity is determined by transcriptional variation in three key races.</title>
        <authorList>
            <person name="Adams T.M."/>
            <person name="Armitage A.D."/>
            <person name="Sobczyk M.K."/>
            <person name="Bates H.J."/>
            <person name="Dunwell J.M."/>
            <person name="Nellist C.F."/>
            <person name="Harrison R.J."/>
        </authorList>
    </citation>
    <scope>NUCLEOTIDE SEQUENCE [LARGE SCALE GENOMIC DNA]</scope>
    <source>
        <strain evidence="8 11">A4</strain>
        <strain evidence="7 15">BC-23</strain>
        <strain evidence="6 10">NOV-27</strain>
        <strain evidence="5 12">NOV-5</strain>
        <strain evidence="4 13">NOV-71</strain>
        <strain evidence="1 9">NOV-9</strain>
        <strain evidence="3 16">ONT-3</strain>
        <strain evidence="2 14">SCRP245</strain>
    </source>
</reference>
<evidence type="ECO:0000313" key="15">
    <source>
        <dbReference type="Proteomes" id="UP000476176"/>
    </source>
</evidence>
<dbReference type="EMBL" id="QXFX01012149">
    <property type="protein sequence ID" value="KAE9049556.1"/>
    <property type="molecule type" value="Genomic_DNA"/>
</dbReference>
<evidence type="ECO:0000313" key="1">
    <source>
        <dbReference type="EMBL" id="KAE8916297.1"/>
    </source>
</evidence>
<dbReference type="EMBL" id="QXGF01010946">
    <property type="protein sequence ID" value="KAE8916297.1"/>
    <property type="molecule type" value="Genomic_DNA"/>
</dbReference>
<dbReference type="EMBL" id="QXGC01012221">
    <property type="protein sequence ID" value="KAE9148500.1"/>
    <property type="molecule type" value="Genomic_DNA"/>
</dbReference>
<evidence type="ECO:0000313" key="11">
    <source>
        <dbReference type="Proteomes" id="UP000437068"/>
    </source>
</evidence>
<keyword evidence="10" id="KW-1185">Reference proteome</keyword>
<comment type="caution">
    <text evidence="8">The sequence shown here is derived from an EMBL/GenBank/DDBJ whole genome shotgun (WGS) entry which is preliminary data.</text>
</comment>
<dbReference type="AlphaFoldDB" id="A0A6A4ADQ1"/>
<organism evidence="8 11">
    <name type="scientific">Phytophthora fragariae</name>
    <dbReference type="NCBI Taxonomy" id="53985"/>
    <lineage>
        <taxon>Eukaryota</taxon>
        <taxon>Sar</taxon>
        <taxon>Stramenopiles</taxon>
        <taxon>Oomycota</taxon>
        <taxon>Peronosporomycetes</taxon>
        <taxon>Peronosporales</taxon>
        <taxon>Peronosporaceae</taxon>
        <taxon>Phytophthora</taxon>
    </lineage>
</organism>
<name>A0A6A4ADQ1_9STRA</name>
<protein>
    <submittedName>
        <fullName evidence="8">Uncharacterized protein</fullName>
    </submittedName>
</protein>
<evidence type="ECO:0000313" key="13">
    <source>
        <dbReference type="Proteomes" id="UP000441208"/>
    </source>
</evidence>
<sequence>MEVNVAFNMTADMAEPYNSYVTDLQSVGPQHCNKWASALKTHTRH</sequence>
<evidence type="ECO:0000313" key="12">
    <source>
        <dbReference type="Proteomes" id="UP000440732"/>
    </source>
</evidence>
<evidence type="ECO:0000313" key="7">
    <source>
        <dbReference type="EMBL" id="KAE9148500.1"/>
    </source>
</evidence>
<evidence type="ECO:0000313" key="4">
    <source>
        <dbReference type="EMBL" id="KAE9053270.1"/>
    </source>
</evidence>
<evidence type="ECO:0000313" key="16">
    <source>
        <dbReference type="Proteomes" id="UP000488956"/>
    </source>
</evidence>
<evidence type="ECO:0000313" key="3">
    <source>
        <dbReference type="EMBL" id="KAE9049556.1"/>
    </source>
</evidence>
<dbReference type="EMBL" id="QXFW01012174">
    <property type="protein sequence ID" value="KAE8951245.1"/>
    <property type="molecule type" value="Genomic_DNA"/>
</dbReference>
<evidence type="ECO:0000313" key="5">
    <source>
        <dbReference type="EMBL" id="KAE9053724.1"/>
    </source>
</evidence>
<dbReference type="EMBL" id="QXGE01012330">
    <property type="protein sequence ID" value="KAE9254109.1"/>
    <property type="molecule type" value="Genomic_DNA"/>
</dbReference>
<dbReference type="Proteomes" id="UP000441208">
    <property type="component" value="Unassembled WGS sequence"/>
</dbReference>
<gene>
    <name evidence="8" type="ORF">PF001_g33406</name>
    <name evidence="7" type="ORF">PF004_g32966</name>
    <name evidence="6" type="ORF">PF005_g33599</name>
    <name evidence="5" type="ORF">PF006_g33468</name>
    <name evidence="4" type="ORF">PF007_g32997</name>
    <name evidence="1" type="ORF">PF009_g33377</name>
    <name evidence="3" type="ORF">PF010_g33198</name>
    <name evidence="2" type="ORF">PF011_g33020</name>
</gene>
<evidence type="ECO:0000313" key="14">
    <source>
        <dbReference type="Proteomes" id="UP000460718"/>
    </source>
</evidence>